<reference evidence="3" key="1">
    <citation type="journal article" date="2020" name="bioRxiv">
        <title>Comparative genomics of Chlamydomonas.</title>
        <authorList>
            <person name="Craig R.J."/>
            <person name="Hasan A.R."/>
            <person name="Ness R.W."/>
            <person name="Keightley P.D."/>
        </authorList>
    </citation>
    <scope>NUCLEOTIDE SEQUENCE</scope>
    <source>
        <strain evidence="3">SAG 7.73</strain>
    </source>
</reference>
<feature type="compositionally biased region" description="Low complexity" evidence="2">
    <location>
        <begin position="215"/>
        <end position="224"/>
    </location>
</feature>
<feature type="compositionally biased region" description="Gly residues" evidence="2">
    <location>
        <begin position="761"/>
        <end position="781"/>
    </location>
</feature>
<feature type="compositionally biased region" description="Pro residues" evidence="2">
    <location>
        <begin position="596"/>
        <end position="607"/>
    </location>
</feature>
<dbReference type="Proteomes" id="UP000650467">
    <property type="component" value="Unassembled WGS sequence"/>
</dbReference>
<dbReference type="PANTHER" id="PTHR13037:SF24">
    <property type="entry name" value="POLYCOMB PROTEIN PCL-RELATED"/>
    <property type="match status" value="1"/>
</dbReference>
<feature type="compositionally biased region" description="Pro residues" evidence="2">
    <location>
        <begin position="111"/>
        <end position="123"/>
    </location>
</feature>
<feature type="region of interest" description="Disordered" evidence="2">
    <location>
        <begin position="593"/>
        <end position="628"/>
    </location>
</feature>
<evidence type="ECO:0000313" key="4">
    <source>
        <dbReference type="Proteomes" id="UP000650467"/>
    </source>
</evidence>
<name>A0A835W132_CHLIN</name>
<gene>
    <name evidence="3" type="ORF">HXX76_006205</name>
</gene>
<feature type="region of interest" description="Disordered" evidence="2">
    <location>
        <begin position="197"/>
        <end position="242"/>
    </location>
</feature>
<sequence>MRAVCPAALETDVRLVFRARKQKFVELLRRGGGAEAALACARSELAPLALDAYPEAYSEFKRLLLLLLLPPAAPPAQQQQQPQPFGGSSSKAAGAGDSGAAAAARDAAPQHPQPQQPQQPQQPPAEELAALLDPAATADFADTAYFTVRALLGLQQPLLGLQLRFLLRLHAAHPPPPATPSAPLAAELAPRLLMTQPQSQLPQQSLSRHPGGGPAARAGAGKDPAPLPRCGGGPGGGGGGGGPLTFPEADVQAVIHGAGTSRQEALEALRHAGGDALSAFRAELGRLRLAEPLLAELAAEYAAVRGLLLPPPPAVAPPPAHAGSSKAAAGPANAEADIRVGGEGEAEDGGAAAVGQRAGASPAAALAALGALAASGRQPQGSAAGEEEGGGGAAAAVGSGAGGGGGSSGGGRAGPGPLTLARADAAVDASPPTKVARRSPPSASQSPPGSSSPEVAEGGEGGERGEGGEEGSGADGERRGSGAGASVSGRGGGSGGGGGGSGGLLKGQALLAELQRLGQAGDVDGVQAAAAAADPGLWAAHPPLLFDLRRCAYGQLLAAGRPAEALELARRELTPMTTEHPALLPLLKNAMAALLPPLPPPPPPPQPQQQTGSDGDGASPSLPPPPPLLTLAAALEQQQQLPPPPPLRFGSGAADTACGAGGGGWGGGAGAGGGAGRGGLLPTLPGVVCAITAALQPRLGLTAPRLVRLLEALLVSHRTWLRAEKLSADPFAGPMRLNALRAMPPPPPLPPPPPPLPHQGPGAGGAGVAGGGGGGAAGAGGQPDVSATAMAAAMAAAAAAAAGGHSAGLEAAARLLSRTFRQVVPPAWLEAGGPHYGLFAGGIDAGAGGAAGAAAAAAGVPDPMLLMPGGGGGGAGAGDGGGGDMGGGAAAAGDEMEYDDEMLDDEELQVGLGGFGGGMAGGMAGGGGGGVDEESVLQLMEILELPRGAAIDLLAQHEGDVQAAILSITS</sequence>
<feature type="compositionally biased region" description="Gly residues" evidence="2">
    <location>
        <begin position="399"/>
        <end position="414"/>
    </location>
</feature>
<keyword evidence="4" id="KW-1185">Reference proteome</keyword>
<feature type="compositionally biased region" description="Pro residues" evidence="2">
    <location>
        <begin position="743"/>
        <end position="758"/>
    </location>
</feature>
<feature type="compositionally biased region" description="Low complexity" evidence="2">
    <location>
        <begin position="197"/>
        <end position="207"/>
    </location>
</feature>
<dbReference type="OrthoDB" id="2415936at2759"/>
<accession>A0A835W132</accession>
<feature type="region of interest" description="Disordered" evidence="2">
    <location>
        <begin position="75"/>
        <end position="125"/>
    </location>
</feature>
<evidence type="ECO:0000256" key="1">
    <source>
        <dbReference type="ARBA" id="ARBA00022581"/>
    </source>
</evidence>
<feature type="compositionally biased region" description="Gly residues" evidence="2">
    <location>
        <begin position="230"/>
        <end position="242"/>
    </location>
</feature>
<evidence type="ECO:0000256" key="2">
    <source>
        <dbReference type="SAM" id="MobiDB-lite"/>
    </source>
</evidence>
<comment type="caution">
    <text evidence="3">The sequence shown here is derived from an EMBL/GenBank/DDBJ whole genome shotgun (WGS) entry which is preliminary data.</text>
</comment>
<protein>
    <recommendedName>
        <fullName evidence="5">CTLH domain-containing protein</fullName>
    </recommendedName>
</protein>
<feature type="compositionally biased region" description="Low complexity" evidence="2">
    <location>
        <begin position="92"/>
        <end position="110"/>
    </location>
</feature>
<feature type="compositionally biased region" description="Low complexity" evidence="2">
    <location>
        <begin position="75"/>
        <end position="84"/>
    </location>
</feature>
<organism evidence="3 4">
    <name type="scientific">Chlamydomonas incerta</name>
    <dbReference type="NCBI Taxonomy" id="51695"/>
    <lineage>
        <taxon>Eukaryota</taxon>
        <taxon>Viridiplantae</taxon>
        <taxon>Chlorophyta</taxon>
        <taxon>core chlorophytes</taxon>
        <taxon>Chlorophyceae</taxon>
        <taxon>CS clade</taxon>
        <taxon>Chlamydomonadales</taxon>
        <taxon>Chlamydomonadaceae</taxon>
        <taxon>Chlamydomonas</taxon>
    </lineage>
</organism>
<feature type="region of interest" description="Disordered" evidence="2">
    <location>
        <begin position="377"/>
        <end position="500"/>
    </location>
</feature>
<feature type="region of interest" description="Disordered" evidence="2">
    <location>
        <begin position="742"/>
        <end position="782"/>
    </location>
</feature>
<proteinExistence type="predicted"/>
<dbReference type="PANTHER" id="PTHR13037">
    <property type="entry name" value="FORMIN"/>
    <property type="match status" value="1"/>
</dbReference>
<keyword evidence="1" id="KW-0945">Host-virus interaction</keyword>
<feature type="compositionally biased region" description="Gly residues" evidence="2">
    <location>
        <begin position="489"/>
        <end position="500"/>
    </location>
</feature>
<dbReference type="EMBL" id="JAEHOC010000012">
    <property type="protein sequence ID" value="KAG2436677.1"/>
    <property type="molecule type" value="Genomic_DNA"/>
</dbReference>
<dbReference type="AlphaFoldDB" id="A0A835W132"/>
<feature type="compositionally biased region" description="Low complexity" evidence="2">
    <location>
        <begin position="439"/>
        <end position="456"/>
    </location>
</feature>
<feature type="region of interest" description="Disordered" evidence="2">
    <location>
        <begin position="315"/>
        <end position="334"/>
    </location>
</feature>
<evidence type="ECO:0000313" key="3">
    <source>
        <dbReference type="EMBL" id="KAG2436677.1"/>
    </source>
</evidence>
<evidence type="ECO:0008006" key="5">
    <source>
        <dbReference type="Google" id="ProtNLM"/>
    </source>
</evidence>